<gene>
    <name evidence="2" type="ORF">QQ008_01890</name>
</gene>
<organism evidence="2 3">
    <name type="scientific">Splendidivirga corallicola</name>
    <dbReference type="NCBI Taxonomy" id="3051826"/>
    <lineage>
        <taxon>Bacteria</taxon>
        <taxon>Pseudomonadati</taxon>
        <taxon>Bacteroidota</taxon>
        <taxon>Cytophagia</taxon>
        <taxon>Cytophagales</taxon>
        <taxon>Splendidivirgaceae</taxon>
        <taxon>Splendidivirga</taxon>
    </lineage>
</organism>
<name>A0ABT8KI16_9BACT</name>
<keyword evidence="1" id="KW-0732">Signal</keyword>
<reference evidence="2" key="1">
    <citation type="submission" date="2023-06" db="EMBL/GenBank/DDBJ databases">
        <title>Genomic of Parafulvivirga corallium.</title>
        <authorList>
            <person name="Wang G."/>
        </authorList>
    </citation>
    <scope>NUCLEOTIDE SEQUENCE</scope>
    <source>
        <strain evidence="2">BMA10</strain>
    </source>
</reference>
<proteinExistence type="predicted"/>
<sequence length="478" mass="53394">MKKIFLRNIMKFALLLPLLAINACGDFDDTNIDPNRPTFVPTAGLLTAAMRPLGNTSYSFQGTLYSQHIAETQYTTSSRYEQVRFDFNGFYDGVLTDLQEVIRLNTDPETSGRAAESGSNNNQIAIARILKAYYFHIATDRWGDLPYSEALKGTENLTPSYDTQEFIYRDLFNELKEAVSQIDNGLAVSGDIVFAGDMSAWTKFANSLRMIMALRLSEADASLAQSEFNGALNAGVIDSNADNVVYQYLAEATNQNIWFEEFLTRVDYAVSNTMIDHLKNSNDPRLPAYADPNINGEYVGRQYGVSASEPFDQVSLPSTGTIRRQDAPAYVLTHAQILFSKAEAAQRGWISGSAEDFYNDAIRASMEQWGVFDQAAYDAFIAQPEIAFDSGTALEQIGTQKWVALYLQGYEAWFEWRRTGFPDLQPAQDALNNSGNIPVRQGYPASERDINSVNYLDAVSRFGGEEMDGLDTSVWWDK</sequence>
<keyword evidence="2" id="KW-0449">Lipoprotein</keyword>
<evidence type="ECO:0000313" key="3">
    <source>
        <dbReference type="Proteomes" id="UP001172082"/>
    </source>
</evidence>
<dbReference type="InterPro" id="IPR011990">
    <property type="entry name" value="TPR-like_helical_dom_sf"/>
</dbReference>
<evidence type="ECO:0000313" key="2">
    <source>
        <dbReference type="EMBL" id="MDN5200083.1"/>
    </source>
</evidence>
<accession>A0ABT8KI16</accession>
<evidence type="ECO:0000256" key="1">
    <source>
        <dbReference type="SAM" id="SignalP"/>
    </source>
</evidence>
<protein>
    <submittedName>
        <fullName evidence="2">SusD/RagB family nutrient-binding outer membrane lipoprotein</fullName>
    </submittedName>
</protein>
<feature type="chain" id="PRO_5046470084" evidence="1">
    <location>
        <begin position="23"/>
        <end position="478"/>
    </location>
</feature>
<feature type="signal peptide" evidence="1">
    <location>
        <begin position="1"/>
        <end position="22"/>
    </location>
</feature>
<keyword evidence="3" id="KW-1185">Reference proteome</keyword>
<dbReference type="InterPro" id="IPR041662">
    <property type="entry name" value="SusD-like_2"/>
</dbReference>
<comment type="caution">
    <text evidence="2">The sequence shown here is derived from an EMBL/GenBank/DDBJ whole genome shotgun (WGS) entry which is preliminary data.</text>
</comment>
<dbReference type="RefSeq" id="WP_346750110.1">
    <property type="nucleotide sequence ID" value="NZ_JAUJEA010000001.1"/>
</dbReference>
<dbReference type="EMBL" id="JAUJEA010000001">
    <property type="protein sequence ID" value="MDN5200083.1"/>
    <property type="molecule type" value="Genomic_DNA"/>
</dbReference>
<dbReference type="Proteomes" id="UP001172082">
    <property type="component" value="Unassembled WGS sequence"/>
</dbReference>
<dbReference type="Gene3D" id="1.25.40.390">
    <property type="match status" value="1"/>
</dbReference>
<dbReference type="SUPFAM" id="SSF48452">
    <property type="entry name" value="TPR-like"/>
    <property type="match status" value="1"/>
</dbReference>
<dbReference type="Pfam" id="PF12771">
    <property type="entry name" value="SusD-like_2"/>
    <property type="match status" value="1"/>
</dbReference>